<evidence type="ECO:0000313" key="2">
    <source>
        <dbReference type="Proteomes" id="UP000245133"/>
    </source>
</evidence>
<organism evidence="1 2">
    <name type="scientific">Leptospira ryugenii</name>
    <dbReference type="NCBI Taxonomy" id="1917863"/>
    <lineage>
        <taxon>Bacteria</taxon>
        <taxon>Pseudomonadati</taxon>
        <taxon>Spirochaetota</taxon>
        <taxon>Spirochaetia</taxon>
        <taxon>Leptospirales</taxon>
        <taxon>Leptospiraceae</taxon>
        <taxon>Leptospira</taxon>
    </lineage>
</organism>
<gene>
    <name evidence="1" type="ORF">LPTSP4_20490</name>
</gene>
<dbReference type="Proteomes" id="UP000245133">
    <property type="component" value="Unassembled WGS sequence"/>
</dbReference>
<dbReference type="EMBL" id="BFBB01000005">
    <property type="protein sequence ID" value="GBF50523.1"/>
    <property type="molecule type" value="Genomic_DNA"/>
</dbReference>
<comment type="caution">
    <text evidence="1">The sequence shown here is derived from an EMBL/GenBank/DDBJ whole genome shotgun (WGS) entry which is preliminary data.</text>
</comment>
<name>A0A2P2E0W5_9LEPT</name>
<proteinExistence type="predicted"/>
<keyword evidence="2" id="KW-1185">Reference proteome</keyword>
<protein>
    <submittedName>
        <fullName evidence="1">Uncharacterized protein</fullName>
    </submittedName>
</protein>
<accession>A0A2P2E0W5</accession>
<reference evidence="1 2" key="1">
    <citation type="submission" date="2018-02" db="EMBL/GenBank/DDBJ databases">
        <title>Novel Leptospira species isolated from soil and water in Japan.</title>
        <authorList>
            <person name="Nakao R."/>
            <person name="Masuzawa T."/>
        </authorList>
    </citation>
    <scope>NUCLEOTIDE SEQUENCE [LARGE SCALE GENOMIC DNA]</scope>
    <source>
        <strain evidence="1 2">YH101</strain>
    </source>
</reference>
<evidence type="ECO:0000313" key="1">
    <source>
        <dbReference type="EMBL" id="GBF50523.1"/>
    </source>
</evidence>
<sequence>MEIFQACKQEKKEFFLWLQKKPKEKKILSLIYREKSKAKAKHTETKKEKPTKKTEELNIQSFLAGSYQVTDSRYFPLYERNHSSFQMGGKVYQYRWILEKRDNRVLGGFSFEGNLFHAYLGSRYKPMPNFYFAKDPNFFSQFDGNQSHLPQPLLDSHFLGFNTKFKQEKLSLGIYKSYTVSPDPGFYFVNQEKSFAFTSSLTTGIISLYLQKRFVWEMFPGVKHHIQGEGIGSAKSWIGFVFHRSEINNLNLKFDITGYRNQPGINIPISELSEKQGSKQDLGFQRIRYKEYYQCETLFSREGLRYESGFGILYPVWISAYGAISFRYRYYEEKGFYNEHSFGRGIFYEYRENNSILSLGIESRVNKLQYEAKIAYPVFPNYRFELSILLRDKDIMMRSWFENWSFATDFNMDLVDRPQIWKLKFVGQNLSLNVSISEKKGDPNYIYYTNFQFQFLF</sequence>
<dbReference type="AlphaFoldDB" id="A0A2P2E0W5"/>